<accession>A0A221UTC5</accession>
<evidence type="ECO:0000313" key="2">
    <source>
        <dbReference type="Proteomes" id="UP000204551"/>
    </source>
</evidence>
<dbReference type="SUPFAM" id="SSF52309">
    <property type="entry name" value="N-(deoxy)ribosyltransferase-like"/>
    <property type="match status" value="1"/>
</dbReference>
<gene>
    <name evidence="1" type="ORF">AREALGSMS7_01129</name>
</gene>
<dbReference type="Gene3D" id="3.40.50.450">
    <property type="match status" value="1"/>
</dbReference>
<dbReference type="InterPro" id="IPR027417">
    <property type="entry name" value="P-loop_NTPase"/>
</dbReference>
<dbReference type="RefSeq" id="WP_093977566.1">
    <property type="nucleotide sequence ID" value="NZ_CP022515.1"/>
</dbReference>
<organism evidence="1 2">
    <name type="scientific">Arenibacter algicola</name>
    <dbReference type="NCBI Taxonomy" id="616991"/>
    <lineage>
        <taxon>Bacteria</taxon>
        <taxon>Pseudomonadati</taxon>
        <taxon>Bacteroidota</taxon>
        <taxon>Flavobacteriia</taxon>
        <taxon>Flavobacteriales</taxon>
        <taxon>Flavobacteriaceae</taxon>
        <taxon>Arenibacter</taxon>
    </lineage>
</organism>
<evidence type="ECO:0000313" key="1">
    <source>
        <dbReference type="EMBL" id="ASO04604.1"/>
    </source>
</evidence>
<proteinExistence type="predicted"/>
<dbReference type="SUPFAM" id="SSF52540">
    <property type="entry name" value="P-loop containing nucleoside triphosphate hydrolases"/>
    <property type="match status" value="1"/>
</dbReference>
<dbReference type="InterPro" id="IPR059206">
    <property type="entry name" value="Sll1717-like"/>
</dbReference>
<dbReference type="EMBL" id="CP022515">
    <property type="protein sequence ID" value="ASO04604.1"/>
    <property type="molecule type" value="Genomic_DNA"/>
</dbReference>
<sequence length="780" mass="90543">MKKGFYAYGSQPSFIGEVVEESVNEINQGGLCQVFTWKSMNVTGRVLINKILEDINNCDFFCADLTGLNDNVLFEVGYAIAIGKPIWLSLDTTHTESFRRFKELNFFSNIGYCNHTNSRQLSDGFLVDRPFENHIPVLQDLIEEYQTGKKDTAILFLKSHIDTNYSQQIIKKAGTFKLPLLIDDPAETKIQPLNWYLENMFKAPALISQFSSQQRTGHQLHNSKCSFLSGLGLGFNKELLMVAEEPYEVPVDFKGYLNTYFDSNSCKEAITPFMIGLKDQIAELMFKSQLVKAKSKEKSKLQKISFGEFIAEHESNTIHDYYVEVAHLDRLIKQENNIIIGRKGAGKTATLYYLYEEFSADKRNHVCLIKPINFEFDGLVALIENSKNDFESGYLIESIWKFLILTELARSAYLKIKEKPDYALTVDEKEFAKFIFSKNDYFIADLSTRLEEQLDTLLSIESELSQKEFKHKISEKLHDGIISDMLRLLAKIFHRKNKVVLLIDNLDKSWKKNSKLNVLSKYILGILGVSGRIVRDLNYHLDSKSKVSFHLTLFLRSDIFKYVQNQAREPDKIEYQRISWNDPIVFFRIIEQRFLELNDEEELSEDLWDKYIAKSVNGQPIQEFILDNIYPRPRDLIYLFQRSKDLAVQRSHIMIEEQDVVDALKDYSNWIFTSVLVENGVSQKQMEDFMYNLIGENQIISLQSIKGLMQDSSISVIDEDLEYFINHLVDLSVIGREIRPNEFVFNYDFTQDKKNLILSKKLNTERYKIHNALAPYLECL</sequence>
<reference evidence="1 2" key="1">
    <citation type="submission" date="2017-07" db="EMBL/GenBank/DDBJ databases">
        <title>Genome Sequence of Arenibacter algicola Strain SMS7 Isolated from a culture of the Diatom Skeletonema marinoi.</title>
        <authorList>
            <person name="Topel M."/>
            <person name="Pinder M.I.M."/>
            <person name="Johansson O.N."/>
            <person name="Kourtchenko O."/>
            <person name="Godhe A."/>
            <person name="Clarke A.K."/>
        </authorList>
    </citation>
    <scope>NUCLEOTIDE SEQUENCE [LARGE SCALE GENOMIC DNA]</scope>
    <source>
        <strain evidence="1 2">SMS7</strain>
    </source>
</reference>
<name>A0A221UTC5_9FLAO</name>
<dbReference type="KEGG" id="aalg:AREALGSMS7_01129"/>
<dbReference type="Proteomes" id="UP000204551">
    <property type="component" value="Chromosome"/>
</dbReference>
<dbReference type="NCBIfam" id="NF047389">
    <property type="entry name" value="ATPase_Sll1717"/>
    <property type="match status" value="1"/>
</dbReference>
<dbReference type="AlphaFoldDB" id="A0A221UTC5"/>
<protein>
    <submittedName>
        <fullName evidence="1">Uncharacterized protein</fullName>
    </submittedName>
</protein>